<keyword evidence="1" id="KW-1133">Transmembrane helix</keyword>
<dbReference type="EMBL" id="BSDS01000001">
    <property type="protein sequence ID" value="GLI36656.1"/>
    <property type="molecule type" value="Genomic_DNA"/>
</dbReference>
<evidence type="ECO:0000313" key="4">
    <source>
        <dbReference type="Proteomes" id="UP001144352"/>
    </source>
</evidence>
<keyword evidence="1" id="KW-0472">Membrane</keyword>
<protein>
    <recommendedName>
        <fullName evidence="2">Phosphatidic acid phosphatase type 2/haloperoxidase domain-containing protein</fullName>
    </recommendedName>
</protein>
<dbReference type="Gene3D" id="1.20.144.10">
    <property type="entry name" value="Phosphatidic acid phosphatase type 2/haloperoxidase"/>
    <property type="match status" value="1"/>
</dbReference>
<sequence>MNDSAKKFPSLRFILLAGWVGTIIWLSLDPSPPHPTIGLIGWDKFQHASAYGLLALLWGNFLVTYRRCQRRCWLMAFVGAVVLGAFMEVAQGVLTTARTAEFGDLIADAVGAGAVSLAACAWSARRLSLALVVALTLLVGARGAQADDNGGVGTFVRDEAVTLSDETGEFLAAPFRTDNNAIWKTLAVAGAVGLTYIYDTDIRDKVQGTRGKTLDRAADAGNVIGNPFVHLGVAGAVWGGGILADSPRWRDTGLMMGEAAVIADAATFVLKQAVGRARPLTGSSKGSFRPLQFESDYDSLPSMHTASSFAMASVITRTSGSVPVGVLSYATAAFVGFSRMYEDKHWASDVLLGAVIGELAGRVVTDHYARKGSVTVVPSVSSSSATLALVGKF</sequence>
<dbReference type="PANTHER" id="PTHR28008">
    <property type="entry name" value="DOMAIN PROTEIN, PUTATIVE (AFU_ORTHOLOGUE AFUA_3G10980)-RELATED"/>
    <property type="match status" value="1"/>
</dbReference>
<accession>A0A9W6FXF2</accession>
<dbReference type="SMART" id="SM00014">
    <property type="entry name" value="acidPPc"/>
    <property type="match status" value="1"/>
</dbReference>
<dbReference type="InterPro" id="IPR000326">
    <property type="entry name" value="PAP2/HPO"/>
</dbReference>
<keyword evidence="1" id="KW-0812">Transmembrane</keyword>
<reference evidence="3" key="1">
    <citation type="submission" date="2022-12" db="EMBL/GenBank/DDBJ databases">
        <title>Reference genome sequencing for broad-spectrum identification of bacterial and archaeal isolates by mass spectrometry.</title>
        <authorList>
            <person name="Sekiguchi Y."/>
            <person name="Tourlousse D.M."/>
        </authorList>
    </citation>
    <scope>NUCLEOTIDE SEQUENCE</scope>
    <source>
        <strain evidence="3">H2</strain>
    </source>
</reference>
<feature type="domain" description="Phosphatidic acid phosphatase type 2/haloperoxidase" evidence="2">
    <location>
        <begin position="252"/>
        <end position="365"/>
    </location>
</feature>
<dbReference type="Pfam" id="PF01569">
    <property type="entry name" value="PAP2"/>
    <property type="match status" value="1"/>
</dbReference>
<dbReference type="AlphaFoldDB" id="A0A9W6FXF2"/>
<comment type="caution">
    <text evidence="3">The sequence shown here is derived from an EMBL/GenBank/DDBJ whole genome shotgun (WGS) entry which is preliminary data.</text>
</comment>
<gene>
    <name evidence="3" type="ORF">GHYDROH2_01570</name>
</gene>
<dbReference type="RefSeq" id="WP_214187331.1">
    <property type="nucleotide sequence ID" value="NZ_BSDS01000001.1"/>
</dbReference>
<organism evidence="3 4">
    <name type="scientific">Geobacter hydrogenophilus</name>
    <dbReference type="NCBI Taxonomy" id="40983"/>
    <lineage>
        <taxon>Bacteria</taxon>
        <taxon>Pseudomonadati</taxon>
        <taxon>Thermodesulfobacteriota</taxon>
        <taxon>Desulfuromonadia</taxon>
        <taxon>Geobacterales</taxon>
        <taxon>Geobacteraceae</taxon>
        <taxon>Geobacter</taxon>
    </lineage>
</organism>
<keyword evidence="4" id="KW-1185">Reference proteome</keyword>
<dbReference type="InterPro" id="IPR036938">
    <property type="entry name" value="PAP2/HPO_sf"/>
</dbReference>
<dbReference type="SUPFAM" id="SSF48317">
    <property type="entry name" value="Acid phosphatase/Vanadium-dependent haloperoxidase"/>
    <property type="match status" value="1"/>
</dbReference>
<dbReference type="CDD" id="cd03394">
    <property type="entry name" value="PAP2_like_5"/>
    <property type="match status" value="1"/>
</dbReference>
<feature type="transmembrane region" description="Helical" evidence="1">
    <location>
        <begin position="72"/>
        <end position="93"/>
    </location>
</feature>
<feature type="transmembrane region" description="Helical" evidence="1">
    <location>
        <begin position="48"/>
        <end position="65"/>
    </location>
</feature>
<feature type="transmembrane region" description="Helical" evidence="1">
    <location>
        <begin position="12"/>
        <end position="28"/>
    </location>
</feature>
<dbReference type="PANTHER" id="PTHR28008:SF1">
    <property type="entry name" value="DOMAIN PROTEIN, PUTATIVE (AFU_ORTHOLOGUE AFUA_3G10980)-RELATED"/>
    <property type="match status" value="1"/>
</dbReference>
<name>A0A9W6FXF2_9BACT</name>
<dbReference type="Proteomes" id="UP001144352">
    <property type="component" value="Unassembled WGS sequence"/>
</dbReference>
<proteinExistence type="predicted"/>
<evidence type="ECO:0000313" key="3">
    <source>
        <dbReference type="EMBL" id="GLI36656.1"/>
    </source>
</evidence>
<evidence type="ECO:0000256" key="1">
    <source>
        <dbReference type="SAM" id="Phobius"/>
    </source>
</evidence>
<evidence type="ECO:0000259" key="2">
    <source>
        <dbReference type="SMART" id="SM00014"/>
    </source>
</evidence>
<dbReference type="NCBIfam" id="NF037970">
    <property type="entry name" value="vanZ_1"/>
    <property type="match status" value="1"/>
</dbReference>